<accession>A0A2X0KEX5</accession>
<dbReference type="EMBL" id="FMWP01000012">
    <property type="protein sequence ID" value="SCZ88428.1"/>
    <property type="molecule type" value="Genomic_DNA"/>
</dbReference>
<dbReference type="AlphaFoldDB" id="A0A2X0KEX5"/>
<proteinExistence type="predicted"/>
<protein>
    <submittedName>
        <fullName evidence="1">BZ3500_MvSof-1268-A1-R1_Chr2-1g04405 protein</fullName>
    </submittedName>
</protein>
<sequence length="60" mass="6231">MADPAQVTRRLPGAEIERGVAGRRGLVEVAIVVEPDVPPDFEPGSLPLIGKALTSKLSGP</sequence>
<keyword evidence="2" id="KW-1185">Reference proteome</keyword>
<organism evidence="1 2">
    <name type="scientific">Microbotryum saponariae</name>
    <dbReference type="NCBI Taxonomy" id="289078"/>
    <lineage>
        <taxon>Eukaryota</taxon>
        <taxon>Fungi</taxon>
        <taxon>Dikarya</taxon>
        <taxon>Basidiomycota</taxon>
        <taxon>Pucciniomycotina</taxon>
        <taxon>Microbotryomycetes</taxon>
        <taxon>Microbotryales</taxon>
        <taxon>Microbotryaceae</taxon>
        <taxon>Microbotryum</taxon>
    </lineage>
</organism>
<dbReference type="Proteomes" id="UP000249723">
    <property type="component" value="Unassembled WGS sequence"/>
</dbReference>
<reference evidence="2" key="1">
    <citation type="submission" date="2016-10" db="EMBL/GenBank/DDBJ databases">
        <authorList>
            <person name="Jeantristanb JTB J.-T."/>
            <person name="Ricardo R."/>
        </authorList>
    </citation>
    <scope>NUCLEOTIDE SEQUENCE [LARGE SCALE GENOMIC DNA]</scope>
</reference>
<gene>
    <name evidence="1" type="ORF">BZ3500_MVSOF-1268-A1-R1_CHR2-1G04405</name>
</gene>
<name>A0A2X0KEX5_9BASI</name>
<evidence type="ECO:0000313" key="2">
    <source>
        <dbReference type="Proteomes" id="UP000249723"/>
    </source>
</evidence>
<evidence type="ECO:0000313" key="1">
    <source>
        <dbReference type="EMBL" id="SCZ88428.1"/>
    </source>
</evidence>